<sequence length="353" mass="37595">MLDPTLNHWLDAQAEALDLGHADPQSVLPQLASAGLFGIGVPEARGGAGGSLLDAVEAIAAVAGHSLTAAFVFWGQRAFIEYLLQSPNQALGERLLGELLDGRLAGATGLSNAMKFLSGIESLQVRATPADDGWTLDGRLPWVTNLRKGHFVVAAAIEREGAAPLVAAIPSASAGLARSDDLQLLGLQSSNTAALDFDGVALPREWLLHDDARRYLPQVRPAFLGLQCAMTIGLARRALEAVREHLGGSRSVLCEEEERLRGELDGLVERLRAGLSSGEFASEPARLFRIRIGLAEGAAAAVQLELQASGGKAYLSRHGAAFARRWRESAFVPIVTPSLVQLRTELQRQEARA</sequence>
<evidence type="ECO:0000313" key="2">
    <source>
        <dbReference type="EMBL" id="ANI15431.1"/>
    </source>
</evidence>
<dbReference type="Gene3D" id="2.40.110.10">
    <property type="entry name" value="Butyryl-CoA Dehydrogenase, subunit A, domain 2"/>
    <property type="match status" value="1"/>
</dbReference>
<dbReference type="RefSeq" id="WP_064583252.1">
    <property type="nucleotide sequence ID" value="NZ_CALEBV010000079.1"/>
</dbReference>
<dbReference type="GO" id="GO:0050660">
    <property type="term" value="F:flavin adenine dinucleotide binding"/>
    <property type="evidence" value="ECO:0007669"/>
    <property type="project" value="InterPro"/>
</dbReference>
<name>A0A1A9KDA5_9PSED</name>
<dbReference type="AlphaFoldDB" id="A0A1A9KDA5"/>
<gene>
    <name evidence="2" type="ORF">A9C11_16250</name>
</gene>
<evidence type="ECO:0000313" key="3">
    <source>
        <dbReference type="Proteomes" id="UP000077748"/>
    </source>
</evidence>
<dbReference type="PANTHER" id="PTHR43884">
    <property type="entry name" value="ACYL-COA DEHYDROGENASE"/>
    <property type="match status" value="1"/>
</dbReference>
<dbReference type="SUPFAM" id="SSF56645">
    <property type="entry name" value="Acyl-CoA dehydrogenase NM domain-like"/>
    <property type="match status" value="1"/>
</dbReference>
<dbReference type="InterPro" id="IPR013786">
    <property type="entry name" value="AcylCoA_DH/ox_N"/>
</dbReference>
<proteinExistence type="predicted"/>
<dbReference type="GO" id="GO:0003995">
    <property type="term" value="F:acyl-CoA dehydrogenase activity"/>
    <property type="evidence" value="ECO:0007669"/>
    <property type="project" value="TreeGrafter"/>
</dbReference>
<evidence type="ECO:0000259" key="1">
    <source>
        <dbReference type="Pfam" id="PF02771"/>
    </source>
</evidence>
<dbReference type="InterPro" id="IPR009100">
    <property type="entry name" value="AcylCoA_DH/oxidase_NM_dom_sf"/>
</dbReference>
<dbReference type="Gene3D" id="1.10.540.10">
    <property type="entry name" value="Acyl-CoA dehydrogenase/oxidase, N-terminal domain"/>
    <property type="match status" value="1"/>
</dbReference>
<dbReference type="PANTHER" id="PTHR43884:SF12">
    <property type="entry name" value="ISOVALERYL-COA DEHYDROGENASE, MITOCHONDRIAL-RELATED"/>
    <property type="match status" value="1"/>
</dbReference>
<dbReference type="EMBL" id="CP015878">
    <property type="protein sequence ID" value="ANI15431.1"/>
    <property type="molecule type" value="Genomic_DNA"/>
</dbReference>
<dbReference type="Pfam" id="PF02771">
    <property type="entry name" value="Acyl-CoA_dh_N"/>
    <property type="match status" value="1"/>
</dbReference>
<organism evidence="2 3">
    <name type="scientific">Pseudomonas citronellolis</name>
    <dbReference type="NCBI Taxonomy" id="53408"/>
    <lineage>
        <taxon>Bacteria</taxon>
        <taxon>Pseudomonadati</taxon>
        <taxon>Pseudomonadota</taxon>
        <taxon>Gammaproteobacteria</taxon>
        <taxon>Pseudomonadales</taxon>
        <taxon>Pseudomonadaceae</taxon>
        <taxon>Pseudomonas</taxon>
    </lineage>
</organism>
<dbReference type="InterPro" id="IPR046373">
    <property type="entry name" value="Acyl-CoA_Oxase/DH_mid-dom_sf"/>
</dbReference>
<feature type="domain" description="Acyl-CoA dehydrogenase/oxidase N-terminal" evidence="1">
    <location>
        <begin position="13"/>
        <end position="102"/>
    </location>
</feature>
<dbReference type="InterPro" id="IPR037069">
    <property type="entry name" value="AcylCoA_DH/ox_N_sf"/>
</dbReference>
<reference evidence="2 3" key="1">
    <citation type="submission" date="2016-05" db="EMBL/GenBank/DDBJ databases">
        <title>Genome Sequence of Pseudomonas citronellolis Strain SJTE-3, an Estrogens and Persistent Organic Pollutants degradation strain.</title>
        <authorList>
            <person name="Liang R."/>
        </authorList>
    </citation>
    <scope>NUCLEOTIDE SEQUENCE [LARGE SCALE GENOMIC DNA]</scope>
    <source>
        <strain evidence="2 3">SJTE-3</strain>
    </source>
</reference>
<protein>
    <submittedName>
        <fullName evidence="2">Acyl-CoA dehydrogenase</fullName>
    </submittedName>
</protein>
<dbReference type="Proteomes" id="UP000077748">
    <property type="component" value="Chromosome"/>
</dbReference>
<accession>A0A1A9KDA5</accession>